<gene>
    <name evidence="4" type="ORF">OHK93_001733</name>
</gene>
<keyword evidence="5" id="KW-1185">Reference proteome</keyword>
<dbReference type="InterPro" id="IPR056120">
    <property type="entry name" value="DUF7703"/>
</dbReference>
<feature type="domain" description="DUF7703" evidence="3">
    <location>
        <begin position="25"/>
        <end position="258"/>
    </location>
</feature>
<feature type="transmembrane region" description="Helical" evidence="2">
    <location>
        <begin position="206"/>
        <end position="226"/>
    </location>
</feature>
<dbReference type="EMBL" id="JAPUFD010000012">
    <property type="protein sequence ID" value="MDI1490529.1"/>
    <property type="molecule type" value="Genomic_DNA"/>
</dbReference>
<keyword evidence="2" id="KW-0472">Membrane</keyword>
<comment type="caution">
    <text evidence="4">The sequence shown here is derived from an EMBL/GenBank/DDBJ whole genome shotgun (WGS) entry which is preliminary data.</text>
</comment>
<feature type="transmembrane region" description="Helical" evidence="2">
    <location>
        <begin position="23"/>
        <end position="41"/>
    </location>
</feature>
<dbReference type="AlphaFoldDB" id="A0AA43TWJ7"/>
<protein>
    <recommendedName>
        <fullName evidence="3">DUF7703 domain-containing protein</fullName>
    </recommendedName>
</protein>
<feature type="region of interest" description="Disordered" evidence="1">
    <location>
        <begin position="370"/>
        <end position="521"/>
    </location>
</feature>
<feature type="compositionally biased region" description="Basic and acidic residues" evidence="1">
    <location>
        <begin position="347"/>
        <end position="357"/>
    </location>
</feature>
<dbReference type="Pfam" id="PF24802">
    <property type="entry name" value="DUF7703"/>
    <property type="match status" value="1"/>
</dbReference>
<feature type="region of interest" description="Disordered" evidence="1">
    <location>
        <begin position="287"/>
        <end position="357"/>
    </location>
</feature>
<feature type="compositionally biased region" description="Polar residues" evidence="1">
    <location>
        <begin position="327"/>
        <end position="338"/>
    </location>
</feature>
<feature type="compositionally biased region" description="Basic and acidic residues" evidence="1">
    <location>
        <begin position="294"/>
        <end position="307"/>
    </location>
</feature>
<feature type="transmembrane region" description="Helical" evidence="2">
    <location>
        <begin position="86"/>
        <end position="111"/>
    </location>
</feature>
<dbReference type="Proteomes" id="UP001161017">
    <property type="component" value="Unassembled WGS sequence"/>
</dbReference>
<feature type="transmembrane region" description="Helical" evidence="2">
    <location>
        <begin position="167"/>
        <end position="185"/>
    </location>
</feature>
<evidence type="ECO:0000313" key="4">
    <source>
        <dbReference type="EMBL" id="MDI1490529.1"/>
    </source>
</evidence>
<dbReference type="PANTHER" id="PTHR37013:SF6">
    <property type="entry name" value="INTEGRAL MEMBRANE PROTEIN"/>
    <property type="match status" value="1"/>
</dbReference>
<evidence type="ECO:0000256" key="2">
    <source>
        <dbReference type="SAM" id="Phobius"/>
    </source>
</evidence>
<reference evidence="4" key="1">
    <citation type="journal article" date="2023" name="Genome Biol. Evol.">
        <title>First Whole Genome Sequence and Flow Cytometry Genome Size Data for the Lichen-Forming Fungus Ramalina farinacea (Ascomycota).</title>
        <authorList>
            <person name="Llewellyn T."/>
            <person name="Mian S."/>
            <person name="Hill R."/>
            <person name="Leitch I.J."/>
            <person name="Gaya E."/>
        </authorList>
    </citation>
    <scope>NUCLEOTIDE SEQUENCE</scope>
    <source>
        <strain evidence="4">LIQ254RAFAR</strain>
    </source>
</reference>
<feature type="transmembrane region" description="Helical" evidence="2">
    <location>
        <begin position="53"/>
        <end position="74"/>
    </location>
</feature>
<feature type="transmembrane region" description="Helical" evidence="2">
    <location>
        <begin position="123"/>
        <end position="147"/>
    </location>
</feature>
<dbReference type="PANTHER" id="PTHR37013">
    <property type="entry name" value="INTEGRAL MEMBRANE PROTEIN (AFU_ORTHOLOGUE AFUA_1G05950)-RELATED"/>
    <property type="match status" value="1"/>
</dbReference>
<accession>A0AA43TWJ7</accession>
<evidence type="ECO:0000259" key="3">
    <source>
        <dbReference type="Pfam" id="PF24802"/>
    </source>
</evidence>
<evidence type="ECO:0000313" key="5">
    <source>
        <dbReference type="Proteomes" id="UP001161017"/>
    </source>
</evidence>
<name>A0AA43TWJ7_9LECA</name>
<organism evidence="4 5">
    <name type="scientific">Ramalina farinacea</name>
    <dbReference type="NCBI Taxonomy" id="258253"/>
    <lineage>
        <taxon>Eukaryota</taxon>
        <taxon>Fungi</taxon>
        <taxon>Dikarya</taxon>
        <taxon>Ascomycota</taxon>
        <taxon>Pezizomycotina</taxon>
        <taxon>Lecanoromycetes</taxon>
        <taxon>OSLEUM clade</taxon>
        <taxon>Lecanoromycetidae</taxon>
        <taxon>Lecanorales</taxon>
        <taxon>Lecanorineae</taxon>
        <taxon>Ramalinaceae</taxon>
        <taxon>Ramalina</taxon>
    </lineage>
</organism>
<keyword evidence="2" id="KW-1133">Transmembrane helix</keyword>
<proteinExistence type="predicted"/>
<sequence>MSQYSPYAVNESHPPKWLPQEQIAAAAFLGIALWLCLDTQVCIIRTFKKRSGLYYWTIQLSVFGTALDGLGVIFKYFTPGATHYWWFYTFCLLAGWGIYAPGQLLVLYSRLHLVNNVPWIQRLIFWTIVSTIFTCILPTWVVIWHSYNPDPAISSLWSPRNAIIERYTQIAFTIVEFFISGTYIYSLLSLLSHKSTVRQRRVMKDLIYVNILCVTFDIITVILIYLNRLGISHPIQTFSYALKLKLEFLVLNQLMAVAARGIQRKSWEHRRYNTIDEPDNFSAQCRQWAGKGGRPKDQLTEHEKEVPTDSQVSQSSDPLPAPPPTANRASHVSESSIVSLPPPDDFDPSKLDGLKFGKDPRLSLRTFFDERGSSSRLDLPQSEPPPNEQPLHMRPSQTFSGETLSTPKGEAREESPHLFPRRQNSGDGQTGPGKGRSNLFQSIADKIVERRNGQQYRGQKSQGNRRSSSQTIANPNDDSAERLRKRSAAHDPNRDPPNVTIRRPNPRKSRQDDDEDDTEEIGVHMWERRGTTVLEAPWLAVASNPERKEDV</sequence>
<feature type="compositionally biased region" description="Polar residues" evidence="1">
    <location>
        <begin position="308"/>
        <end position="317"/>
    </location>
</feature>
<feature type="compositionally biased region" description="Polar residues" evidence="1">
    <location>
        <begin position="453"/>
        <end position="477"/>
    </location>
</feature>
<evidence type="ECO:0000256" key="1">
    <source>
        <dbReference type="SAM" id="MobiDB-lite"/>
    </source>
</evidence>
<feature type="compositionally biased region" description="Polar residues" evidence="1">
    <location>
        <begin position="395"/>
        <end position="406"/>
    </location>
</feature>
<keyword evidence="2" id="KW-0812">Transmembrane</keyword>